<dbReference type="GO" id="GO:0031410">
    <property type="term" value="C:cytoplasmic vesicle"/>
    <property type="evidence" value="ECO:0007669"/>
    <property type="project" value="UniProtKB-ARBA"/>
</dbReference>
<accession>A0A0D3JBE4</accession>
<dbReference type="EnsemblProtists" id="EOD20829">
    <property type="protein sequence ID" value="EOD20829"/>
    <property type="gene ID" value="EMIHUDRAFT_419201"/>
</dbReference>
<keyword evidence="6" id="KW-0653">Protein transport</keyword>
<dbReference type="GO" id="GO:0046872">
    <property type="term" value="F:metal ion binding"/>
    <property type="evidence" value="ECO:0007669"/>
    <property type="project" value="UniProtKB-KW"/>
</dbReference>
<feature type="compositionally biased region" description="Low complexity" evidence="8">
    <location>
        <begin position="289"/>
        <end position="299"/>
    </location>
</feature>
<evidence type="ECO:0000256" key="8">
    <source>
        <dbReference type="SAM" id="MobiDB-lite"/>
    </source>
</evidence>
<dbReference type="Pfam" id="PF12850">
    <property type="entry name" value="Metallophos_2"/>
    <property type="match status" value="1"/>
</dbReference>
<comment type="similarity">
    <text evidence="1 7">Belongs to the VPS29 family.</text>
</comment>
<dbReference type="HOGENOM" id="CLU_875595_0_0_1"/>
<dbReference type="RefSeq" id="XP_005773258.1">
    <property type="nucleotide sequence ID" value="XM_005773201.1"/>
</dbReference>
<dbReference type="GO" id="GO:0016787">
    <property type="term" value="F:hydrolase activity"/>
    <property type="evidence" value="ECO:0007669"/>
    <property type="project" value="UniProtKB-KW"/>
</dbReference>
<feature type="compositionally biased region" description="Low complexity" evidence="8">
    <location>
        <begin position="307"/>
        <end position="318"/>
    </location>
</feature>
<feature type="domain" description="Calcineurin-like phosphoesterase" evidence="9">
    <location>
        <begin position="4"/>
        <end position="154"/>
    </location>
</feature>
<dbReference type="InterPro" id="IPR000979">
    <property type="entry name" value="Phosphodiesterase_MJ0936/Vps29"/>
</dbReference>
<keyword evidence="3" id="KW-0813">Transport</keyword>
<evidence type="ECO:0000256" key="1">
    <source>
        <dbReference type="ARBA" id="ARBA00005945"/>
    </source>
</evidence>
<dbReference type="GO" id="GO:0042147">
    <property type="term" value="P:retrograde transport, endosome to Golgi"/>
    <property type="evidence" value="ECO:0007669"/>
    <property type="project" value="InterPro"/>
</dbReference>
<feature type="region of interest" description="Disordered" evidence="8">
    <location>
        <begin position="199"/>
        <end position="318"/>
    </location>
</feature>
<dbReference type="AlphaFoldDB" id="A0A0D3JBE4"/>
<dbReference type="GO" id="GO:0005829">
    <property type="term" value="C:cytosol"/>
    <property type="evidence" value="ECO:0007669"/>
    <property type="project" value="GOC"/>
</dbReference>
<reference evidence="10" key="2">
    <citation type="submission" date="2024-10" db="UniProtKB">
        <authorList>
            <consortium name="EnsemblProtists"/>
        </authorList>
    </citation>
    <scope>IDENTIFICATION</scope>
</reference>
<keyword evidence="11" id="KW-1185">Reference proteome</keyword>
<keyword evidence="4" id="KW-0479">Metal-binding</keyword>
<sequence>MVLVLVLGDLHIPHRAPKLPDKFKALLVPGKISCILCTGNIADKPTLDYLRTLASEVHCVRGDFDDAVSLLGVADSLPETKLVTVGDFKVGVVHGHQLVPWGDAESLGAMQRQLDADVLISGHTHRFATYEYEGKLFINPGSATGAFTPTLGLAETATPSFVLMDLQGAQAVIYVYELVGGEVKVKKIEHTRGAPAAVVAAPPPAPPPAAPLPAAPPPADPPPADPPPADPPPADPPPADPPPADPPPAPVSTTEPPPTEPSPTEPPAPAEEPAPPAAAPLAAIPPPEASSAELAPPSTQADDDAPPAEGAPAVPESS</sequence>
<dbReference type="SUPFAM" id="SSF56300">
    <property type="entry name" value="Metallo-dependent phosphatases"/>
    <property type="match status" value="1"/>
</dbReference>
<dbReference type="InterPro" id="IPR020935">
    <property type="entry name" value="PdiEstase_YfcE_CS"/>
</dbReference>
<dbReference type="GO" id="GO:0030904">
    <property type="term" value="C:retromer complex"/>
    <property type="evidence" value="ECO:0007669"/>
    <property type="project" value="InterPro"/>
</dbReference>
<evidence type="ECO:0000256" key="6">
    <source>
        <dbReference type="ARBA" id="ARBA00022927"/>
    </source>
</evidence>
<dbReference type="eggNOG" id="KOG3325">
    <property type="taxonomic scope" value="Eukaryota"/>
</dbReference>
<dbReference type="CDD" id="cd07394">
    <property type="entry name" value="MPP_Vps29"/>
    <property type="match status" value="1"/>
</dbReference>
<evidence type="ECO:0000313" key="10">
    <source>
        <dbReference type="EnsemblProtists" id="EOD20829"/>
    </source>
</evidence>
<proteinExistence type="inferred from homology"/>
<dbReference type="GeneID" id="17266371"/>
<dbReference type="NCBIfam" id="TIGR00040">
    <property type="entry name" value="yfcE"/>
    <property type="match status" value="1"/>
</dbReference>
<evidence type="ECO:0000256" key="5">
    <source>
        <dbReference type="ARBA" id="ARBA00022801"/>
    </source>
</evidence>
<dbReference type="PaxDb" id="2903-EOD20829"/>
<reference evidence="11" key="1">
    <citation type="journal article" date="2013" name="Nature">
        <title>Pan genome of the phytoplankton Emiliania underpins its global distribution.</title>
        <authorList>
            <person name="Read B.A."/>
            <person name="Kegel J."/>
            <person name="Klute M.J."/>
            <person name="Kuo A."/>
            <person name="Lefebvre S.C."/>
            <person name="Maumus F."/>
            <person name="Mayer C."/>
            <person name="Miller J."/>
            <person name="Monier A."/>
            <person name="Salamov A."/>
            <person name="Young J."/>
            <person name="Aguilar M."/>
            <person name="Claverie J.M."/>
            <person name="Frickenhaus S."/>
            <person name="Gonzalez K."/>
            <person name="Herman E.K."/>
            <person name="Lin Y.C."/>
            <person name="Napier J."/>
            <person name="Ogata H."/>
            <person name="Sarno A.F."/>
            <person name="Shmutz J."/>
            <person name="Schroeder D."/>
            <person name="de Vargas C."/>
            <person name="Verret F."/>
            <person name="von Dassow P."/>
            <person name="Valentin K."/>
            <person name="Van de Peer Y."/>
            <person name="Wheeler G."/>
            <person name="Dacks J.B."/>
            <person name="Delwiche C.F."/>
            <person name="Dyhrman S.T."/>
            <person name="Glockner G."/>
            <person name="John U."/>
            <person name="Richards T."/>
            <person name="Worden A.Z."/>
            <person name="Zhang X."/>
            <person name="Grigoriev I.V."/>
            <person name="Allen A.E."/>
            <person name="Bidle K."/>
            <person name="Borodovsky M."/>
            <person name="Bowler C."/>
            <person name="Brownlee C."/>
            <person name="Cock J.M."/>
            <person name="Elias M."/>
            <person name="Gladyshev V.N."/>
            <person name="Groth M."/>
            <person name="Guda C."/>
            <person name="Hadaegh A."/>
            <person name="Iglesias-Rodriguez M.D."/>
            <person name="Jenkins J."/>
            <person name="Jones B.M."/>
            <person name="Lawson T."/>
            <person name="Leese F."/>
            <person name="Lindquist E."/>
            <person name="Lobanov A."/>
            <person name="Lomsadze A."/>
            <person name="Malik S.B."/>
            <person name="Marsh M.E."/>
            <person name="Mackinder L."/>
            <person name="Mock T."/>
            <person name="Mueller-Roeber B."/>
            <person name="Pagarete A."/>
            <person name="Parker M."/>
            <person name="Probert I."/>
            <person name="Quesneville H."/>
            <person name="Raines C."/>
            <person name="Rensing S.A."/>
            <person name="Riano-Pachon D.M."/>
            <person name="Richier S."/>
            <person name="Rokitta S."/>
            <person name="Shiraiwa Y."/>
            <person name="Soanes D.M."/>
            <person name="van der Giezen M."/>
            <person name="Wahlund T.M."/>
            <person name="Williams B."/>
            <person name="Wilson W."/>
            <person name="Wolfe G."/>
            <person name="Wurch L.L."/>
        </authorList>
    </citation>
    <scope>NUCLEOTIDE SEQUENCE</scope>
</reference>
<dbReference type="InterPro" id="IPR028661">
    <property type="entry name" value="Vps29"/>
</dbReference>
<dbReference type="InterPro" id="IPR024654">
    <property type="entry name" value="Calcineurin-like_PHP_lpxH"/>
</dbReference>
<dbReference type="FunFam" id="3.60.21.10:FF:000015">
    <property type="entry name" value="Vacuolar protein sorting-associated protein 29"/>
    <property type="match status" value="1"/>
</dbReference>
<name>A0A0D3JBE4_EMIH1</name>
<evidence type="ECO:0000256" key="3">
    <source>
        <dbReference type="ARBA" id="ARBA00022448"/>
    </source>
</evidence>
<evidence type="ECO:0000259" key="9">
    <source>
        <dbReference type="Pfam" id="PF12850"/>
    </source>
</evidence>
<dbReference type="InterPro" id="IPR029052">
    <property type="entry name" value="Metallo-depent_PP-like"/>
</dbReference>
<protein>
    <recommendedName>
        <fullName evidence="2 7">Vacuolar protein sorting-associated protein 29</fullName>
    </recommendedName>
</protein>
<keyword evidence="5" id="KW-0378">Hydrolase</keyword>
<dbReference type="GO" id="GO:0015031">
    <property type="term" value="P:protein transport"/>
    <property type="evidence" value="ECO:0007669"/>
    <property type="project" value="UniProtKB-KW"/>
</dbReference>
<evidence type="ECO:0000313" key="11">
    <source>
        <dbReference type="Proteomes" id="UP000013827"/>
    </source>
</evidence>
<dbReference type="PROSITE" id="PS01269">
    <property type="entry name" value="UPF0025"/>
    <property type="match status" value="1"/>
</dbReference>
<evidence type="ECO:0000256" key="4">
    <source>
        <dbReference type="ARBA" id="ARBA00022723"/>
    </source>
</evidence>
<dbReference type="KEGG" id="ehx:EMIHUDRAFT_419201"/>
<evidence type="ECO:0000256" key="2">
    <source>
        <dbReference type="ARBA" id="ARBA00017767"/>
    </source>
</evidence>
<dbReference type="PANTHER" id="PTHR11124">
    <property type="entry name" value="VACUOLAR SORTING PROTEIN VPS29"/>
    <property type="match status" value="1"/>
</dbReference>
<organism evidence="10 11">
    <name type="scientific">Emiliania huxleyi (strain CCMP1516)</name>
    <dbReference type="NCBI Taxonomy" id="280463"/>
    <lineage>
        <taxon>Eukaryota</taxon>
        <taxon>Haptista</taxon>
        <taxon>Haptophyta</taxon>
        <taxon>Prymnesiophyceae</taxon>
        <taxon>Isochrysidales</taxon>
        <taxon>Noelaerhabdaceae</taxon>
        <taxon>Emiliania</taxon>
    </lineage>
</organism>
<feature type="compositionally biased region" description="Pro residues" evidence="8">
    <location>
        <begin position="201"/>
        <end position="288"/>
    </location>
</feature>
<evidence type="ECO:0000256" key="7">
    <source>
        <dbReference type="RuleBase" id="RU362040"/>
    </source>
</evidence>
<dbReference type="Proteomes" id="UP000013827">
    <property type="component" value="Unassembled WGS sequence"/>
</dbReference>
<dbReference type="Gene3D" id="3.60.21.10">
    <property type="match status" value="1"/>
</dbReference>
<dbReference type="STRING" id="2903.R1EIX3"/>